<evidence type="ECO:0000256" key="6">
    <source>
        <dbReference type="ARBA" id="ARBA00012251"/>
    </source>
</evidence>
<dbReference type="InterPro" id="IPR001841">
    <property type="entry name" value="Znf_RING"/>
</dbReference>
<protein>
    <recommendedName>
        <fullName evidence="6">RBR-type E3 ubiquitin transferase</fullName>
        <ecNumber evidence="6">2.3.2.31</ecNumber>
    </recommendedName>
</protein>
<dbReference type="Pfam" id="PF21235">
    <property type="entry name" value="UBA_ARI1"/>
    <property type="match status" value="1"/>
</dbReference>
<keyword evidence="7" id="KW-0808">Transferase</keyword>
<reference evidence="17" key="3">
    <citation type="submission" date="2022-06" db="UniProtKB">
        <authorList>
            <consortium name="EnsemblPlants"/>
        </authorList>
    </citation>
    <scope>IDENTIFICATION</scope>
</reference>
<dbReference type="PANTHER" id="PTHR11685">
    <property type="entry name" value="RBR FAMILY RING FINGER AND IBR DOMAIN-CONTAINING"/>
    <property type="match status" value="1"/>
</dbReference>
<feature type="domain" description="RING-type" evidence="16">
    <location>
        <begin position="130"/>
        <end position="352"/>
    </location>
</feature>
<comment type="catalytic activity">
    <reaction evidence="1">
        <text>[E2 ubiquitin-conjugating enzyme]-S-ubiquitinyl-L-cysteine + [acceptor protein]-L-lysine = [E2 ubiquitin-conjugating enzyme]-L-cysteine + [acceptor protein]-N(6)-ubiquitinyl-L-lysine.</text>
        <dbReference type="EC" id="2.3.2.31"/>
    </reaction>
</comment>
<evidence type="ECO:0000256" key="9">
    <source>
        <dbReference type="ARBA" id="ARBA00022737"/>
    </source>
</evidence>
<comment type="function">
    <text evidence="3">Might act as an E3 ubiquitin-protein ligase, or as part of E3 complex, which accepts ubiquitin from specific E2 ubiquitin-conjugating enzymes and then transfers it to substrates.</text>
</comment>
<dbReference type="FunFam" id="3.30.40.10:FF:000019">
    <property type="entry name" value="RBR-type E3 ubiquitin transferase"/>
    <property type="match status" value="1"/>
</dbReference>
<keyword evidence="8" id="KW-0479">Metal-binding</keyword>
<dbReference type="GO" id="GO:0008270">
    <property type="term" value="F:zinc ion binding"/>
    <property type="evidence" value="ECO:0007669"/>
    <property type="project" value="UniProtKB-KW"/>
</dbReference>
<comment type="pathway">
    <text evidence="4">Protein modification; protein ubiquitination.</text>
</comment>
<reference evidence="17" key="2">
    <citation type="submission" date="2018-03" db="EMBL/GenBank/DDBJ databases">
        <title>The Triticum urartu genome reveals the dynamic nature of wheat genome evolution.</title>
        <authorList>
            <person name="Ling H."/>
            <person name="Ma B."/>
            <person name="Shi X."/>
            <person name="Liu H."/>
            <person name="Dong L."/>
            <person name="Sun H."/>
            <person name="Cao Y."/>
            <person name="Gao Q."/>
            <person name="Zheng S."/>
            <person name="Li Y."/>
            <person name="Yu Y."/>
            <person name="Du H."/>
            <person name="Qi M."/>
            <person name="Li Y."/>
            <person name="Yu H."/>
            <person name="Cui Y."/>
            <person name="Wang N."/>
            <person name="Chen C."/>
            <person name="Wu H."/>
            <person name="Zhao Y."/>
            <person name="Zhang J."/>
            <person name="Li Y."/>
            <person name="Zhou W."/>
            <person name="Zhang B."/>
            <person name="Hu W."/>
            <person name="Eijk M."/>
            <person name="Tang J."/>
            <person name="Witsenboer H."/>
            <person name="Zhao S."/>
            <person name="Li Z."/>
            <person name="Zhang A."/>
            <person name="Wang D."/>
            <person name="Liang C."/>
        </authorList>
    </citation>
    <scope>NUCLEOTIDE SEQUENCE [LARGE SCALE GENOMIC DNA]</scope>
    <source>
        <strain evidence="17">cv. G1812</strain>
    </source>
</reference>
<comment type="cofactor">
    <cofactor evidence="2">
        <name>Zn(2+)</name>
        <dbReference type="ChEBI" id="CHEBI:29105"/>
    </cofactor>
</comment>
<dbReference type="InterPro" id="IPR013083">
    <property type="entry name" value="Znf_RING/FYVE/PHD"/>
</dbReference>
<keyword evidence="9" id="KW-0677">Repeat</keyword>
<dbReference type="GO" id="GO:0061630">
    <property type="term" value="F:ubiquitin protein ligase activity"/>
    <property type="evidence" value="ECO:0007669"/>
    <property type="project" value="UniProtKB-EC"/>
</dbReference>
<dbReference type="Gramene" id="TuG1812G0200003961.01.T04">
    <property type="protein sequence ID" value="TuG1812G0200003961.01.T04"/>
    <property type="gene ID" value="TuG1812G0200003961.01"/>
</dbReference>
<feature type="domain" description="RING-type" evidence="15">
    <location>
        <begin position="134"/>
        <end position="178"/>
    </location>
</feature>
<dbReference type="Proteomes" id="UP000015106">
    <property type="component" value="Chromosome 2"/>
</dbReference>
<dbReference type="AlphaFoldDB" id="A0A8R7TJS3"/>
<dbReference type="InterPro" id="IPR048962">
    <property type="entry name" value="ARIH1-like_UBL"/>
</dbReference>
<evidence type="ECO:0000313" key="18">
    <source>
        <dbReference type="Proteomes" id="UP000015106"/>
    </source>
</evidence>
<feature type="compositionally biased region" description="Acidic residues" evidence="14">
    <location>
        <begin position="1"/>
        <end position="18"/>
    </location>
</feature>
<feature type="compositionally biased region" description="Acidic residues" evidence="14">
    <location>
        <begin position="30"/>
        <end position="47"/>
    </location>
</feature>
<dbReference type="Gene3D" id="3.30.40.10">
    <property type="entry name" value="Zinc/RING finger domain, C3HC4 (zinc finger)"/>
    <property type="match status" value="1"/>
</dbReference>
<dbReference type="SMART" id="SM00647">
    <property type="entry name" value="IBR"/>
    <property type="match status" value="1"/>
</dbReference>
<evidence type="ECO:0000256" key="11">
    <source>
        <dbReference type="ARBA" id="ARBA00022786"/>
    </source>
</evidence>
<dbReference type="GO" id="GO:0016567">
    <property type="term" value="P:protein ubiquitination"/>
    <property type="evidence" value="ECO:0007669"/>
    <property type="project" value="InterPro"/>
</dbReference>
<dbReference type="CDD" id="cd20346">
    <property type="entry name" value="BRcat_RBR_ANKIB1"/>
    <property type="match status" value="1"/>
</dbReference>
<name>A0A8R7TJS3_TRIUA</name>
<comment type="similarity">
    <text evidence="5">Belongs to the RBR family. Ariadne subfamily.</text>
</comment>
<evidence type="ECO:0000256" key="7">
    <source>
        <dbReference type="ARBA" id="ARBA00022679"/>
    </source>
</evidence>
<evidence type="ECO:0000256" key="14">
    <source>
        <dbReference type="SAM" id="MobiDB-lite"/>
    </source>
</evidence>
<dbReference type="Pfam" id="PF01485">
    <property type="entry name" value="IBR"/>
    <property type="match status" value="1"/>
</dbReference>
<dbReference type="PROSITE" id="PS50089">
    <property type="entry name" value="ZF_RING_2"/>
    <property type="match status" value="1"/>
</dbReference>
<dbReference type="InterPro" id="IPR044066">
    <property type="entry name" value="TRIAD_supradom"/>
</dbReference>
<keyword evidence="10 13" id="KW-0863">Zinc-finger</keyword>
<organism evidence="17 18">
    <name type="scientific">Triticum urartu</name>
    <name type="common">Red wild einkorn</name>
    <name type="synonym">Crithodium urartu</name>
    <dbReference type="NCBI Taxonomy" id="4572"/>
    <lineage>
        <taxon>Eukaryota</taxon>
        <taxon>Viridiplantae</taxon>
        <taxon>Streptophyta</taxon>
        <taxon>Embryophyta</taxon>
        <taxon>Tracheophyta</taxon>
        <taxon>Spermatophyta</taxon>
        <taxon>Magnoliopsida</taxon>
        <taxon>Liliopsida</taxon>
        <taxon>Poales</taxon>
        <taxon>Poaceae</taxon>
        <taxon>BOP clade</taxon>
        <taxon>Pooideae</taxon>
        <taxon>Triticodae</taxon>
        <taxon>Triticeae</taxon>
        <taxon>Triticinae</taxon>
        <taxon>Triticum</taxon>
    </lineage>
</organism>
<evidence type="ECO:0000256" key="10">
    <source>
        <dbReference type="ARBA" id="ARBA00022771"/>
    </source>
</evidence>
<evidence type="ECO:0000256" key="3">
    <source>
        <dbReference type="ARBA" id="ARBA00003976"/>
    </source>
</evidence>
<evidence type="ECO:0000259" key="16">
    <source>
        <dbReference type="PROSITE" id="PS51873"/>
    </source>
</evidence>
<evidence type="ECO:0000256" key="5">
    <source>
        <dbReference type="ARBA" id="ARBA00005884"/>
    </source>
</evidence>
<keyword evidence="11" id="KW-0833">Ubl conjugation pathway</keyword>
<dbReference type="InterPro" id="IPR031127">
    <property type="entry name" value="E3_UB_ligase_RBR"/>
</dbReference>
<evidence type="ECO:0000256" key="4">
    <source>
        <dbReference type="ARBA" id="ARBA00004906"/>
    </source>
</evidence>
<dbReference type="PROSITE" id="PS51873">
    <property type="entry name" value="TRIAD"/>
    <property type="match status" value="1"/>
</dbReference>
<sequence>MDSEDDMHDANDSADDDFYSGGEAGLAASDDGDADYDFADHDSDDSPELLSHRQQQNYCILSEAGIKQRQEDDINRVSTVLSISKSEACALLRSYNWSVSKVHDEWFVDEERVRKVVGFPEKRIEMPNDRELACGICFENCPHASMSAAACGHPFCSVCWRGYISTAINDGPGCLMLRCPDPSCVAAVGQDMINSLANEEDKEKYGRYLRRSYIEDNRKTKWCPAPGCEYAVEFVVGSGSYDVNCNCSYGFCWNCTEEAHRPVDCATVSKWILKNSAESENMNWYCRMTYFAYSQSGTRILFSTLGMLINDSLPPHPSCTTISPCIHFDHFNIVHVQSLMIIIMRWGVLRIL</sequence>
<dbReference type="EnsemblPlants" id="TuG1812G0200003961.01.T04">
    <property type="protein sequence ID" value="TuG1812G0200003961.01.T04"/>
    <property type="gene ID" value="TuG1812G0200003961.01"/>
</dbReference>
<accession>A0A8R7TJS3</accession>
<evidence type="ECO:0000256" key="13">
    <source>
        <dbReference type="PROSITE-ProRule" id="PRU00175"/>
    </source>
</evidence>
<evidence type="ECO:0000259" key="15">
    <source>
        <dbReference type="PROSITE" id="PS50089"/>
    </source>
</evidence>
<evidence type="ECO:0000256" key="12">
    <source>
        <dbReference type="ARBA" id="ARBA00022833"/>
    </source>
</evidence>
<evidence type="ECO:0000256" key="8">
    <source>
        <dbReference type="ARBA" id="ARBA00022723"/>
    </source>
</evidence>
<keyword evidence="18" id="KW-1185">Reference proteome</keyword>
<feature type="region of interest" description="Disordered" evidence="14">
    <location>
        <begin position="1"/>
        <end position="49"/>
    </location>
</feature>
<evidence type="ECO:0000256" key="2">
    <source>
        <dbReference type="ARBA" id="ARBA00001947"/>
    </source>
</evidence>
<gene>
    <name evidence="17" type="primary">LOC125538826</name>
</gene>
<dbReference type="InterPro" id="IPR002867">
    <property type="entry name" value="IBR_dom"/>
</dbReference>
<evidence type="ECO:0000313" key="17">
    <source>
        <dbReference type="EnsemblPlants" id="TuG1812G0200003961.01.T04"/>
    </source>
</evidence>
<keyword evidence="12" id="KW-0862">Zinc</keyword>
<dbReference type="SUPFAM" id="SSF57850">
    <property type="entry name" value="RING/U-box"/>
    <property type="match status" value="2"/>
</dbReference>
<reference evidence="18" key="1">
    <citation type="journal article" date="2013" name="Nature">
        <title>Draft genome of the wheat A-genome progenitor Triticum urartu.</title>
        <authorList>
            <person name="Ling H.Q."/>
            <person name="Zhao S."/>
            <person name="Liu D."/>
            <person name="Wang J."/>
            <person name="Sun H."/>
            <person name="Zhang C."/>
            <person name="Fan H."/>
            <person name="Li D."/>
            <person name="Dong L."/>
            <person name="Tao Y."/>
            <person name="Gao C."/>
            <person name="Wu H."/>
            <person name="Li Y."/>
            <person name="Cui Y."/>
            <person name="Guo X."/>
            <person name="Zheng S."/>
            <person name="Wang B."/>
            <person name="Yu K."/>
            <person name="Liang Q."/>
            <person name="Yang W."/>
            <person name="Lou X."/>
            <person name="Chen J."/>
            <person name="Feng M."/>
            <person name="Jian J."/>
            <person name="Zhang X."/>
            <person name="Luo G."/>
            <person name="Jiang Y."/>
            <person name="Liu J."/>
            <person name="Wang Z."/>
            <person name="Sha Y."/>
            <person name="Zhang B."/>
            <person name="Wu H."/>
            <person name="Tang D."/>
            <person name="Shen Q."/>
            <person name="Xue P."/>
            <person name="Zou S."/>
            <person name="Wang X."/>
            <person name="Liu X."/>
            <person name="Wang F."/>
            <person name="Yang Y."/>
            <person name="An X."/>
            <person name="Dong Z."/>
            <person name="Zhang K."/>
            <person name="Zhang X."/>
            <person name="Luo M.C."/>
            <person name="Dvorak J."/>
            <person name="Tong Y."/>
            <person name="Wang J."/>
            <person name="Yang H."/>
            <person name="Li Z."/>
            <person name="Wang D."/>
            <person name="Zhang A."/>
            <person name="Wang J."/>
        </authorList>
    </citation>
    <scope>NUCLEOTIDE SEQUENCE</scope>
    <source>
        <strain evidence="18">cv. G1812</strain>
    </source>
</reference>
<evidence type="ECO:0000256" key="1">
    <source>
        <dbReference type="ARBA" id="ARBA00001798"/>
    </source>
</evidence>
<dbReference type="EC" id="2.3.2.31" evidence="6"/>
<proteinExistence type="inferred from homology"/>